<name>C7NIU5_KYTSD</name>
<dbReference type="Proteomes" id="UP000006666">
    <property type="component" value="Chromosome"/>
</dbReference>
<feature type="compositionally biased region" description="Basic and acidic residues" evidence="1">
    <location>
        <begin position="85"/>
        <end position="96"/>
    </location>
</feature>
<evidence type="ECO:0000256" key="1">
    <source>
        <dbReference type="SAM" id="MobiDB-lite"/>
    </source>
</evidence>
<protein>
    <submittedName>
        <fullName evidence="2">Uncharacterized protein</fullName>
    </submittedName>
</protein>
<organism evidence="2 3">
    <name type="scientific">Kytococcus sedentarius (strain ATCC 14392 / DSM 20547 / JCM 11482 / CCUG 33030 / NBRC 15357 / NCTC 11040 / CCM 314 / 541)</name>
    <name type="common">Micrococcus sedentarius</name>
    <dbReference type="NCBI Taxonomy" id="478801"/>
    <lineage>
        <taxon>Bacteria</taxon>
        <taxon>Bacillati</taxon>
        <taxon>Actinomycetota</taxon>
        <taxon>Actinomycetes</taxon>
        <taxon>Micrococcales</taxon>
        <taxon>Kytococcaceae</taxon>
        <taxon>Kytococcus</taxon>
    </lineage>
</organism>
<dbReference type="RefSeq" id="WP_012801589.1">
    <property type="nucleotide sequence ID" value="NC_013169.1"/>
</dbReference>
<accession>C7NIU5</accession>
<evidence type="ECO:0000313" key="2">
    <source>
        <dbReference type="EMBL" id="ACV05170.1"/>
    </source>
</evidence>
<dbReference type="KEGG" id="kse:Ksed_00750"/>
<evidence type="ECO:0000313" key="3">
    <source>
        <dbReference type="Proteomes" id="UP000006666"/>
    </source>
</evidence>
<dbReference type="HOGENOM" id="CLU_2093629_0_0_11"/>
<feature type="region of interest" description="Disordered" evidence="1">
    <location>
        <begin position="85"/>
        <end position="116"/>
    </location>
</feature>
<keyword evidence="3" id="KW-1185">Reference proteome</keyword>
<dbReference type="EMBL" id="CP001686">
    <property type="protein sequence ID" value="ACV05170.1"/>
    <property type="molecule type" value="Genomic_DNA"/>
</dbReference>
<reference evidence="2 3" key="1">
    <citation type="journal article" date="2009" name="Stand. Genomic Sci.">
        <title>Complete genome sequence of Kytococcus sedentarius type strain (541).</title>
        <authorList>
            <person name="Sims D."/>
            <person name="Brettin T."/>
            <person name="Detter J.C."/>
            <person name="Han C."/>
            <person name="Lapidus A."/>
            <person name="Copeland A."/>
            <person name="Glavina Del Rio T."/>
            <person name="Nolan M."/>
            <person name="Chen F."/>
            <person name="Lucas S."/>
            <person name="Tice H."/>
            <person name="Cheng J.F."/>
            <person name="Bruce D."/>
            <person name="Goodwin L."/>
            <person name="Pitluck S."/>
            <person name="Ovchinnikova G."/>
            <person name="Pati A."/>
            <person name="Ivanova N."/>
            <person name="Mavrommatis K."/>
            <person name="Chen A."/>
            <person name="Palaniappan K."/>
            <person name="D'haeseleer P."/>
            <person name="Chain P."/>
            <person name="Bristow J."/>
            <person name="Eisen J.A."/>
            <person name="Markowitz V."/>
            <person name="Hugenholtz P."/>
            <person name="Schneider S."/>
            <person name="Goker M."/>
            <person name="Pukall R."/>
            <person name="Kyrpides N.C."/>
            <person name="Klenk H.P."/>
        </authorList>
    </citation>
    <scope>NUCLEOTIDE SEQUENCE [LARGE SCALE GENOMIC DNA]</scope>
    <source>
        <strain evidence="3">ATCC 14392 / DSM 20547 / JCM 11482 / CCUG 33030 / NBRC 15357 / NCTC 11040 / CCM 314 / 541</strain>
    </source>
</reference>
<dbReference type="AlphaFoldDB" id="C7NIU5"/>
<proteinExistence type="predicted"/>
<gene>
    <name evidence="2" type="ordered locus">Ksed_00750</name>
</gene>
<sequence>MISTQIITNNGNTPVTVQDVSLPSSSGMAVHEWFLVGWNDSYPAAWSSPDIPPKPERTTPGVEPGETKRVAVVLKVTSDQTEEAHLTIDYREESGRKGSLTPARRLHAVPHGQECP</sequence>